<reference evidence="4 5" key="1">
    <citation type="submission" date="2019-03" db="EMBL/GenBank/DDBJ databases">
        <title>Sequencing 23 genomes of Wallemia ichthyophaga.</title>
        <authorList>
            <person name="Gostincar C."/>
        </authorList>
    </citation>
    <scope>NUCLEOTIDE SEQUENCE [LARGE SCALE GENOMIC DNA]</scope>
    <source>
        <strain evidence="4 5">EXF-8621</strain>
    </source>
</reference>
<organism evidence="4 5">
    <name type="scientific">Wallemia ichthyophaga</name>
    <dbReference type="NCBI Taxonomy" id="245174"/>
    <lineage>
        <taxon>Eukaryota</taxon>
        <taxon>Fungi</taxon>
        <taxon>Dikarya</taxon>
        <taxon>Basidiomycota</taxon>
        <taxon>Wallemiomycotina</taxon>
        <taxon>Wallemiomycetes</taxon>
        <taxon>Wallemiales</taxon>
        <taxon>Wallemiaceae</taxon>
        <taxon>Wallemia</taxon>
    </lineage>
</organism>
<comment type="caution">
    <text evidence="4">The sequence shown here is derived from an EMBL/GenBank/DDBJ whole genome shotgun (WGS) entry which is preliminary data.</text>
</comment>
<evidence type="ECO:0000259" key="3">
    <source>
        <dbReference type="Pfam" id="PF00557"/>
    </source>
</evidence>
<feature type="domain" description="Peptidase M24" evidence="3">
    <location>
        <begin position="37"/>
        <end position="195"/>
    </location>
</feature>
<dbReference type="InterPro" id="IPR036388">
    <property type="entry name" value="WH-like_DNA-bd_sf"/>
</dbReference>
<feature type="compositionally biased region" description="Basic residues" evidence="2">
    <location>
        <begin position="383"/>
        <end position="394"/>
    </location>
</feature>
<dbReference type="InterPro" id="IPR000994">
    <property type="entry name" value="Pept_M24"/>
</dbReference>
<dbReference type="InterPro" id="IPR036005">
    <property type="entry name" value="Creatinase/aminopeptidase-like"/>
</dbReference>
<dbReference type="InterPro" id="IPR047113">
    <property type="entry name" value="PA2G4/ARX1"/>
</dbReference>
<sequence length="394" mass="43613">MSEQDKKVEDVTGLNDITWAEASVYLIRKSSQYIRHKVAADIVKRAFDQIVIKSVKDAKVIDLCTSTDAFINQEAGKVFNNKKPIPTKGVSFPTCVNVNNVISHFSPLASDPDTNSVSLKDGDVVKIQLGAHIDGFASIAAETIVVGATAQNPVSGRKADVIQAAWYAAEASIRQMKVGEKNWTVSDTVSKATKAFETAPVEGMLSCQMTQNVIDGKKRIILNGNPQQKSDLGTHTFEEGEVYGVDVLVSTNQENKPKESSYQTTVFKRTDQTYILKLATARRVYSEIQKKSGSFPFNIRMLEDEKRARLGVQEAAQHNLLTPFDVCVDKTDETVAQFFFTVGITKNGPIRLTHPPSWYKPDVIKSEKQPDEETKQLSQAALRPKKNNKKKATN</sequence>
<evidence type="ECO:0000256" key="1">
    <source>
        <dbReference type="ARBA" id="ARBA00007319"/>
    </source>
</evidence>
<dbReference type="PANTHER" id="PTHR10804:SF11">
    <property type="entry name" value="PROLIFERATION-ASSOCIATED PROTEIN 2G4"/>
    <property type="match status" value="1"/>
</dbReference>
<name>A0A4T0LKS7_WALIC</name>
<dbReference type="Proteomes" id="UP000306954">
    <property type="component" value="Unassembled WGS sequence"/>
</dbReference>
<dbReference type="SUPFAM" id="SSF55920">
    <property type="entry name" value="Creatinase/aminopeptidase"/>
    <property type="match status" value="1"/>
</dbReference>
<accession>A0A4T0LKS7</accession>
<comment type="similarity">
    <text evidence="1">Belongs to the peptidase M24 family.</text>
</comment>
<feature type="region of interest" description="Disordered" evidence="2">
    <location>
        <begin position="362"/>
        <end position="394"/>
    </location>
</feature>
<dbReference type="AlphaFoldDB" id="A0A4T0LKS7"/>
<dbReference type="Gene3D" id="3.90.230.10">
    <property type="entry name" value="Creatinase/methionine aminopeptidase superfamily"/>
    <property type="match status" value="1"/>
</dbReference>
<dbReference type="FunFam" id="1.10.10.10:FF:000029">
    <property type="entry name" value="Proliferation-associated 2G4, a"/>
    <property type="match status" value="1"/>
</dbReference>
<evidence type="ECO:0000313" key="4">
    <source>
        <dbReference type="EMBL" id="TIB17471.1"/>
    </source>
</evidence>
<dbReference type="Gene3D" id="1.10.10.10">
    <property type="entry name" value="Winged helix-like DNA-binding domain superfamily/Winged helix DNA-binding domain"/>
    <property type="match status" value="1"/>
</dbReference>
<dbReference type="EMBL" id="SPOF01000001">
    <property type="protein sequence ID" value="TIB17471.1"/>
    <property type="molecule type" value="Genomic_DNA"/>
</dbReference>
<gene>
    <name evidence="4" type="ORF">E3P90_00114</name>
</gene>
<dbReference type="InterPro" id="IPR036390">
    <property type="entry name" value="WH_DNA-bd_sf"/>
</dbReference>
<dbReference type="PANTHER" id="PTHR10804">
    <property type="entry name" value="PROTEASE FAMILY M24 METHIONYL AMINOPEPTIDASE, AMINOPEPTIDASE P"/>
    <property type="match status" value="1"/>
</dbReference>
<proteinExistence type="inferred from homology"/>
<protein>
    <recommendedName>
        <fullName evidence="3">Peptidase M24 domain-containing protein</fullName>
    </recommendedName>
</protein>
<feature type="compositionally biased region" description="Basic and acidic residues" evidence="2">
    <location>
        <begin position="362"/>
        <end position="375"/>
    </location>
</feature>
<dbReference type="CDD" id="cd01089">
    <property type="entry name" value="PA2G4-like"/>
    <property type="match status" value="1"/>
</dbReference>
<dbReference type="SUPFAM" id="SSF46785">
    <property type="entry name" value="Winged helix' DNA-binding domain"/>
    <property type="match status" value="1"/>
</dbReference>
<evidence type="ECO:0000256" key="2">
    <source>
        <dbReference type="SAM" id="MobiDB-lite"/>
    </source>
</evidence>
<evidence type="ECO:0000313" key="5">
    <source>
        <dbReference type="Proteomes" id="UP000306954"/>
    </source>
</evidence>
<dbReference type="Pfam" id="PF00557">
    <property type="entry name" value="Peptidase_M24"/>
    <property type="match status" value="1"/>
</dbReference>